<dbReference type="AlphaFoldDB" id="A0A553JDT6"/>
<keyword evidence="3" id="KW-0238">DNA-binding</keyword>
<dbReference type="GO" id="GO:0003700">
    <property type="term" value="F:DNA-binding transcription factor activity"/>
    <property type="evidence" value="ECO:0007669"/>
    <property type="project" value="InterPro"/>
</dbReference>
<dbReference type="PANTHER" id="PTHR30537:SF5">
    <property type="entry name" value="HTH-TYPE TRANSCRIPTIONAL ACTIVATOR TTDR-RELATED"/>
    <property type="match status" value="1"/>
</dbReference>
<feature type="domain" description="HTH lysR-type" evidence="5">
    <location>
        <begin position="1"/>
        <end position="60"/>
    </location>
</feature>
<evidence type="ECO:0000313" key="7">
    <source>
        <dbReference type="Proteomes" id="UP000318126"/>
    </source>
</evidence>
<evidence type="ECO:0000256" key="3">
    <source>
        <dbReference type="ARBA" id="ARBA00023125"/>
    </source>
</evidence>
<dbReference type="Gene3D" id="1.10.10.10">
    <property type="entry name" value="Winged helix-like DNA-binding domain superfamily/Winged helix DNA-binding domain"/>
    <property type="match status" value="1"/>
</dbReference>
<dbReference type="InterPro" id="IPR000847">
    <property type="entry name" value="LysR_HTH_N"/>
</dbReference>
<comment type="caution">
    <text evidence="6">The sequence shown here is derived from an EMBL/GenBank/DDBJ whole genome shotgun (WGS) entry which is preliminary data.</text>
</comment>
<dbReference type="SUPFAM" id="SSF53850">
    <property type="entry name" value="Periplasmic binding protein-like II"/>
    <property type="match status" value="1"/>
</dbReference>
<reference evidence="7" key="1">
    <citation type="submission" date="2019-07" db="EMBL/GenBank/DDBJ databases">
        <title>Shewanella sp. YLB-08 draft genomic sequence.</title>
        <authorList>
            <person name="Yu L."/>
        </authorList>
    </citation>
    <scope>NUCLEOTIDE SEQUENCE [LARGE SCALE GENOMIC DNA]</scope>
    <source>
        <strain evidence="7">JCM 20706</strain>
    </source>
</reference>
<keyword evidence="7" id="KW-1185">Reference proteome</keyword>
<accession>A0A553JDT6</accession>
<dbReference type="InterPro" id="IPR036390">
    <property type="entry name" value="WH_DNA-bd_sf"/>
</dbReference>
<keyword evidence="2" id="KW-0805">Transcription regulation</keyword>
<dbReference type="Proteomes" id="UP000318126">
    <property type="component" value="Unassembled WGS sequence"/>
</dbReference>
<protein>
    <submittedName>
        <fullName evidence="6">LysR family transcriptional regulator</fullName>
    </submittedName>
</protein>
<dbReference type="RefSeq" id="WP_144042896.1">
    <property type="nucleotide sequence ID" value="NZ_BMPL01000063.1"/>
</dbReference>
<dbReference type="Gene3D" id="3.40.190.290">
    <property type="match status" value="1"/>
</dbReference>
<dbReference type="Pfam" id="PF00126">
    <property type="entry name" value="HTH_1"/>
    <property type="match status" value="1"/>
</dbReference>
<organism evidence="6 7">
    <name type="scientific">Shewanella hanedai</name>
    <name type="common">Alteromonas hanedai</name>
    <dbReference type="NCBI Taxonomy" id="25"/>
    <lineage>
        <taxon>Bacteria</taxon>
        <taxon>Pseudomonadati</taxon>
        <taxon>Pseudomonadota</taxon>
        <taxon>Gammaproteobacteria</taxon>
        <taxon>Alteromonadales</taxon>
        <taxon>Shewanellaceae</taxon>
        <taxon>Shewanella</taxon>
    </lineage>
</organism>
<comment type="similarity">
    <text evidence="1">Belongs to the LysR transcriptional regulatory family.</text>
</comment>
<evidence type="ECO:0000313" key="6">
    <source>
        <dbReference type="EMBL" id="TRY10607.1"/>
    </source>
</evidence>
<dbReference type="InterPro" id="IPR005119">
    <property type="entry name" value="LysR_subst-bd"/>
</dbReference>
<dbReference type="FunFam" id="1.10.10.10:FF:000001">
    <property type="entry name" value="LysR family transcriptional regulator"/>
    <property type="match status" value="1"/>
</dbReference>
<dbReference type="EMBL" id="VKGK01000058">
    <property type="protein sequence ID" value="TRY10607.1"/>
    <property type="molecule type" value="Genomic_DNA"/>
</dbReference>
<evidence type="ECO:0000259" key="5">
    <source>
        <dbReference type="PROSITE" id="PS50931"/>
    </source>
</evidence>
<keyword evidence="4" id="KW-0804">Transcription</keyword>
<dbReference type="GO" id="GO:0043565">
    <property type="term" value="F:sequence-specific DNA binding"/>
    <property type="evidence" value="ECO:0007669"/>
    <property type="project" value="TreeGrafter"/>
</dbReference>
<dbReference type="GO" id="GO:0006351">
    <property type="term" value="P:DNA-templated transcription"/>
    <property type="evidence" value="ECO:0007669"/>
    <property type="project" value="TreeGrafter"/>
</dbReference>
<sequence>MKQSMDDLYLFVLTVRHGGISAAAKHYSLQRSKVSRRLQELEKALGCQLLIRTTRKIELTENGRLLYEQISQPLTSVSQAANLLTNQHHSLQGTLRIAVPAALITSNLFTSLLEDYLERFPDVLLDVVNSQESLDLRRENIDMQLLPKGVKVTNEDYVQQTLLRFPSCLVASADYLHSHAKITELSHLYEHPIMVSRYNMTALPDDLKIRLCSDDLGLIQHMAASGKGVALLPVSLLQGALESGELVAVLPKEKFTDIKLTLIYPSREFLPEKTRALIQLLRSRFTESNIKHSV</sequence>
<dbReference type="SUPFAM" id="SSF46785">
    <property type="entry name" value="Winged helix' DNA-binding domain"/>
    <property type="match status" value="1"/>
</dbReference>
<dbReference type="PROSITE" id="PS50931">
    <property type="entry name" value="HTH_LYSR"/>
    <property type="match status" value="1"/>
</dbReference>
<dbReference type="OrthoDB" id="5821487at2"/>
<dbReference type="InterPro" id="IPR036388">
    <property type="entry name" value="WH-like_DNA-bd_sf"/>
</dbReference>
<dbReference type="PANTHER" id="PTHR30537">
    <property type="entry name" value="HTH-TYPE TRANSCRIPTIONAL REGULATOR"/>
    <property type="match status" value="1"/>
</dbReference>
<name>A0A553JDT6_SHEHA</name>
<evidence type="ECO:0000256" key="2">
    <source>
        <dbReference type="ARBA" id="ARBA00023015"/>
    </source>
</evidence>
<evidence type="ECO:0000256" key="1">
    <source>
        <dbReference type="ARBA" id="ARBA00009437"/>
    </source>
</evidence>
<dbReference type="InterPro" id="IPR058163">
    <property type="entry name" value="LysR-type_TF_proteobact-type"/>
</dbReference>
<evidence type="ECO:0000256" key="4">
    <source>
        <dbReference type="ARBA" id="ARBA00023163"/>
    </source>
</evidence>
<gene>
    <name evidence="6" type="ORF">FN961_25170</name>
</gene>
<dbReference type="Pfam" id="PF03466">
    <property type="entry name" value="LysR_substrate"/>
    <property type="match status" value="1"/>
</dbReference>
<proteinExistence type="inferred from homology"/>